<name>A0A1S2VF49_9BACT</name>
<protein>
    <submittedName>
        <fullName evidence="1">Esterase</fullName>
    </submittedName>
</protein>
<reference evidence="1 2" key="1">
    <citation type="submission" date="2016-10" db="EMBL/GenBank/DDBJ databases">
        <title>Arsenicibacter rosenii gen. nov., sp. nov., an efficient arsenic-methylating bacterium isolated from an arsenic-contaminated paddy soil.</title>
        <authorList>
            <person name="Huang K."/>
        </authorList>
    </citation>
    <scope>NUCLEOTIDE SEQUENCE [LARGE SCALE GENOMIC DNA]</scope>
    <source>
        <strain evidence="1 2">SM-1</strain>
    </source>
</reference>
<dbReference type="OrthoDB" id="9775130at2"/>
<sequence length="234" mass="27944">MQERYSKWYSHHLGRDIEMLTFGHWGYPVLLFPTSFGRYYQNKDMGLIDSVRWFVEQGKIKIYCIDSIDTDSFYAKHLHPSVRIRNHFWYDKMLHEELLPWMQREGGVHKIAVGGCSFGGYHAMNFAFRHPDVVSHLWTMGAAFDIRSFLDGYYDDTVYFNNPVDFMPNAHHDQFHQMKIVLGTSEHDFCKPANIRMSQILNRKGIHHWLDIRPWGLHDWPVWKEMFPHYVSVM</sequence>
<accession>A0A1S2VF49</accession>
<dbReference type="InterPro" id="IPR029058">
    <property type="entry name" value="AB_hydrolase_fold"/>
</dbReference>
<dbReference type="EMBL" id="MORL01000013">
    <property type="protein sequence ID" value="OIN57353.1"/>
    <property type="molecule type" value="Genomic_DNA"/>
</dbReference>
<keyword evidence="2" id="KW-1185">Reference proteome</keyword>
<dbReference type="Pfam" id="PF00756">
    <property type="entry name" value="Esterase"/>
    <property type="match status" value="1"/>
</dbReference>
<proteinExistence type="predicted"/>
<dbReference type="Proteomes" id="UP000181790">
    <property type="component" value="Unassembled WGS sequence"/>
</dbReference>
<dbReference type="Gene3D" id="3.40.50.1820">
    <property type="entry name" value="alpha/beta hydrolase"/>
    <property type="match status" value="1"/>
</dbReference>
<dbReference type="InterPro" id="IPR050583">
    <property type="entry name" value="Mycobacterial_A85_antigen"/>
</dbReference>
<evidence type="ECO:0000313" key="1">
    <source>
        <dbReference type="EMBL" id="OIN57353.1"/>
    </source>
</evidence>
<dbReference type="InterPro" id="IPR000801">
    <property type="entry name" value="Esterase-like"/>
</dbReference>
<dbReference type="RefSeq" id="WP_071505065.1">
    <property type="nucleotide sequence ID" value="NZ_MORL01000013.1"/>
</dbReference>
<comment type="caution">
    <text evidence="1">The sequence shown here is derived from an EMBL/GenBank/DDBJ whole genome shotgun (WGS) entry which is preliminary data.</text>
</comment>
<gene>
    <name evidence="1" type="ORF">BLX24_20475</name>
</gene>
<organism evidence="1 2">
    <name type="scientific">Arsenicibacter rosenii</name>
    <dbReference type="NCBI Taxonomy" id="1750698"/>
    <lineage>
        <taxon>Bacteria</taxon>
        <taxon>Pseudomonadati</taxon>
        <taxon>Bacteroidota</taxon>
        <taxon>Cytophagia</taxon>
        <taxon>Cytophagales</taxon>
        <taxon>Spirosomataceae</taxon>
        <taxon>Arsenicibacter</taxon>
    </lineage>
</organism>
<dbReference type="PANTHER" id="PTHR48098:SF3">
    <property type="entry name" value="IRON(III) ENTEROBACTIN ESTERASE"/>
    <property type="match status" value="1"/>
</dbReference>
<evidence type="ECO:0000313" key="2">
    <source>
        <dbReference type="Proteomes" id="UP000181790"/>
    </source>
</evidence>
<dbReference type="SUPFAM" id="SSF53474">
    <property type="entry name" value="alpha/beta-Hydrolases"/>
    <property type="match status" value="1"/>
</dbReference>
<dbReference type="PANTHER" id="PTHR48098">
    <property type="entry name" value="ENTEROCHELIN ESTERASE-RELATED"/>
    <property type="match status" value="1"/>
</dbReference>
<dbReference type="AlphaFoldDB" id="A0A1S2VF49"/>